<comment type="caution">
    <text evidence="2">The sequence shown here is derived from an EMBL/GenBank/DDBJ whole genome shotgun (WGS) entry which is preliminary data.</text>
</comment>
<feature type="region of interest" description="Disordered" evidence="1">
    <location>
        <begin position="43"/>
        <end position="65"/>
    </location>
</feature>
<accession>A0A9Q1FL20</accession>
<dbReference type="AlphaFoldDB" id="A0A9Q1FL20"/>
<feature type="region of interest" description="Disordered" evidence="1">
    <location>
        <begin position="1"/>
        <end position="27"/>
    </location>
</feature>
<organism evidence="2 3">
    <name type="scientific">Synaphobranchus kaupii</name>
    <name type="common">Kaup's arrowtooth eel</name>
    <dbReference type="NCBI Taxonomy" id="118154"/>
    <lineage>
        <taxon>Eukaryota</taxon>
        <taxon>Metazoa</taxon>
        <taxon>Chordata</taxon>
        <taxon>Craniata</taxon>
        <taxon>Vertebrata</taxon>
        <taxon>Euteleostomi</taxon>
        <taxon>Actinopterygii</taxon>
        <taxon>Neopterygii</taxon>
        <taxon>Teleostei</taxon>
        <taxon>Anguilliformes</taxon>
        <taxon>Synaphobranchidae</taxon>
        <taxon>Synaphobranchus</taxon>
    </lineage>
</organism>
<reference evidence="2" key="1">
    <citation type="journal article" date="2023" name="Science">
        <title>Genome structures resolve the early diversification of teleost fishes.</title>
        <authorList>
            <person name="Parey E."/>
            <person name="Louis A."/>
            <person name="Montfort J."/>
            <person name="Bouchez O."/>
            <person name="Roques C."/>
            <person name="Iampietro C."/>
            <person name="Lluch J."/>
            <person name="Castinel A."/>
            <person name="Donnadieu C."/>
            <person name="Desvignes T."/>
            <person name="Floi Bucao C."/>
            <person name="Jouanno E."/>
            <person name="Wen M."/>
            <person name="Mejri S."/>
            <person name="Dirks R."/>
            <person name="Jansen H."/>
            <person name="Henkel C."/>
            <person name="Chen W.J."/>
            <person name="Zahm M."/>
            <person name="Cabau C."/>
            <person name="Klopp C."/>
            <person name="Thompson A.W."/>
            <person name="Robinson-Rechavi M."/>
            <person name="Braasch I."/>
            <person name="Lecointre G."/>
            <person name="Bobe J."/>
            <person name="Postlethwait J.H."/>
            <person name="Berthelot C."/>
            <person name="Roest Crollius H."/>
            <person name="Guiguen Y."/>
        </authorList>
    </citation>
    <scope>NUCLEOTIDE SEQUENCE</scope>
    <source>
        <strain evidence="2">WJC10195</strain>
    </source>
</reference>
<feature type="compositionally biased region" description="Basic and acidic residues" evidence="1">
    <location>
        <begin position="12"/>
        <end position="27"/>
    </location>
</feature>
<feature type="compositionally biased region" description="Basic residues" evidence="1">
    <location>
        <begin position="47"/>
        <end position="60"/>
    </location>
</feature>
<keyword evidence="3" id="KW-1185">Reference proteome</keyword>
<evidence type="ECO:0000256" key="1">
    <source>
        <dbReference type="SAM" id="MobiDB-lite"/>
    </source>
</evidence>
<evidence type="ECO:0000313" key="2">
    <source>
        <dbReference type="EMBL" id="KAJ8360654.1"/>
    </source>
</evidence>
<name>A0A9Q1FL20_SYNKA</name>
<dbReference type="Proteomes" id="UP001152622">
    <property type="component" value="Chromosome 5"/>
</dbReference>
<protein>
    <submittedName>
        <fullName evidence="2">Uncharacterized protein</fullName>
    </submittedName>
</protein>
<proteinExistence type="predicted"/>
<evidence type="ECO:0000313" key="3">
    <source>
        <dbReference type="Proteomes" id="UP001152622"/>
    </source>
</evidence>
<sequence>MGGPSQPSNVMIEKRNEKVEKEGGEQESFHCSTIFMLTTWTNLHPSPAKKNKAGRKKRKPSVGSCLWTEVRHRGGGHFAEHRGINKRQSIAHLMSALGCLSVLTEPFIPAPTATGKDG</sequence>
<gene>
    <name evidence="2" type="ORF">SKAU_G00171790</name>
</gene>
<dbReference type="EMBL" id="JAINUF010000005">
    <property type="protein sequence ID" value="KAJ8360654.1"/>
    <property type="molecule type" value="Genomic_DNA"/>
</dbReference>